<gene>
    <name evidence="2" type="ORF">EZ428_15290</name>
</gene>
<dbReference type="AlphaFoldDB" id="A0A4R0MQE1"/>
<reference evidence="2 3" key="1">
    <citation type="submission" date="2019-02" db="EMBL/GenBank/DDBJ databases">
        <title>Pedobacter sp. RP-1-13 sp. nov., isolated from Arctic soil.</title>
        <authorList>
            <person name="Dahal R.H."/>
        </authorList>
    </citation>
    <scope>NUCLEOTIDE SEQUENCE [LARGE SCALE GENOMIC DNA]</scope>
    <source>
        <strain evidence="2 3">RP-1-13</strain>
    </source>
</reference>
<protein>
    <submittedName>
        <fullName evidence="2">Uncharacterized protein</fullName>
    </submittedName>
</protein>
<accession>A0A4R0MQE1</accession>
<feature type="transmembrane region" description="Helical" evidence="1">
    <location>
        <begin position="24"/>
        <end position="41"/>
    </location>
</feature>
<keyword evidence="1" id="KW-1133">Transmembrane helix</keyword>
<name>A0A4R0MQE1_9SPHI</name>
<keyword evidence="1" id="KW-0472">Membrane</keyword>
<proteinExistence type="predicted"/>
<evidence type="ECO:0000313" key="2">
    <source>
        <dbReference type="EMBL" id="TCC89068.1"/>
    </source>
</evidence>
<sequence>MAGVLFYVFLFGFLIVRVLQQNKWAKFFAIILSLISFLGIYRSFEGKGFEDWLVADFVLLTQFTLLIMATVFLFVRPMVKEVSAKN</sequence>
<evidence type="ECO:0000256" key="1">
    <source>
        <dbReference type="SAM" id="Phobius"/>
    </source>
</evidence>
<feature type="transmembrane region" description="Helical" evidence="1">
    <location>
        <begin position="53"/>
        <end position="75"/>
    </location>
</feature>
<keyword evidence="1" id="KW-0812">Transmembrane</keyword>
<dbReference type="Proteomes" id="UP000292884">
    <property type="component" value="Unassembled WGS sequence"/>
</dbReference>
<comment type="caution">
    <text evidence="2">The sequence shown here is derived from an EMBL/GenBank/DDBJ whole genome shotgun (WGS) entry which is preliminary data.</text>
</comment>
<dbReference type="EMBL" id="SJSK01000004">
    <property type="protein sequence ID" value="TCC89068.1"/>
    <property type="molecule type" value="Genomic_DNA"/>
</dbReference>
<evidence type="ECO:0000313" key="3">
    <source>
        <dbReference type="Proteomes" id="UP000292884"/>
    </source>
</evidence>
<organism evidence="2 3">
    <name type="scientific">Pedobacter frigiditerrae</name>
    <dbReference type="NCBI Taxonomy" id="2530452"/>
    <lineage>
        <taxon>Bacteria</taxon>
        <taxon>Pseudomonadati</taxon>
        <taxon>Bacteroidota</taxon>
        <taxon>Sphingobacteriia</taxon>
        <taxon>Sphingobacteriales</taxon>
        <taxon>Sphingobacteriaceae</taxon>
        <taxon>Pedobacter</taxon>
    </lineage>
</organism>
<dbReference type="RefSeq" id="WP_131554058.1">
    <property type="nucleotide sequence ID" value="NZ_SJSK01000004.1"/>
</dbReference>
<keyword evidence="3" id="KW-1185">Reference proteome</keyword>